<dbReference type="Proteomes" id="UP000193380">
    <property type="component" value="Unassembled WGS sequence"/>
</dbReference>
<dbReference type="EMBL" id="FR906147">
    <property type="protein sequence ID" value="CDQ83277.1"/>
    <property type="molecule type" value="Genomic_DNA"/>
</dbReference>
<protein>
    <submittedName>
        <fullName evidence="1">Uncharacterized protein</fullName>
    </submittedName>
</protein>
<dbReference type="AlphaFoldDB" id="A0A060XVM6"/>
<name>A0A060XVM6_ONCMY</name>
<evidence type="ECO:0000313" key="2">
    <source>
        <dbReference type="Proteomes" id="UP000193380"/>
    </source>
</evidence>
<dbReference type="PaxDb" id="8022-A0A060XVM6"/>
<reference evidence="1" key="1">
    <citation type="journal article" date="2014" name="Nat. Commun.">
        <title>The rainbow trout genome provides novel insights into evolution after whole-genome duplication in vertebrates.</title>
        <authorList>
            <person name="Berthelot C."/>
            <person name="Brunet F."/>
            <person name="Chalopin D."/>
            <person name="Juanchich A."/>
            <person name="Bernard M."/>
            <person name="Noel B."/>
            <person name="Bento P."/>
            <person name="Da Silva C."/>
            <person name="Labadie K."/>
            <person name="Alberti A."/>
            <person name="Aury J.M."/>
            <person name="Louis A."/>
            <person name="Dehais P."/>
            <person name="Bardou P."/>
            <person name="Montfort J."/>
            <person name="Klopp C."/>
            <person name="Cabau C."/>
            <person name="Gaspin C."/>
            <person name="Thorgaard G.H."/>
            <person name="Boussaha M."/>
            <person name="Quillet E."/>
            <person name="Guyomard R."/>
            <person name="Galiana D."/>
            <person name="Bobe J."/>
            <person name="Volff J.N."/>
            <person name="Genet C."/>
            <person name="Wincker P."/>
            <person name="Jaillon O."/>
            <person name="Roest Crollius H."/>
            <person name="Guiguen Y."/>
        </authorList>
    </citation>
    <scope>NUCLEOTIDE SEQUENCE [LARGE SCALE GENOMIC DNA]</scope>
</reference>
<evidence type="ECO:0000313" key="1">
    <source>
        <dbReference type="EMBL" id="CDQ83277.1"/>
    </source>
</evidence>
<proteinExistence type="predicted"/>
<gene>
    <name evidence="1" type="ORF">GSONMT00030478001</name>
</gene>
<sequence length="78" mass="9323">MCFRCGTTESTFCHSTWQFTKLQAFWHDVCDTLTFIIEVLFPLDPEICLLGNFTNVNLRNNYQHKMYRNHPCHCKKMC</sequence>
<organism evidence="1 2">
    <name type="scientific">Oncorhynchus mykiss</name>
    <name type="common">Rainbow trout</name>
    <name type="synonym">Salmo gairdneri</name>
    <dbReference type="NCBI Taxonomy" id="8022"/>
    <lineage>
        <taxon>Eukaryota</taxon>
        <taxon>Metazoa</taxon>
        <taxon>Chordata</taxon>
        <taxon>Craniata</taxon>
        <taxon>Vertebrata</taxon>
        <taxon>Euteleostomi</taxon>
        <taxon>Actinopterygii</taxon>
        <taxon>Neopterygii</taxon>
        <taxon>Teleostei</taxon>
        <taxon>Protacanthopterygii</taxon>
        <taxon>Salmoniformes</taxon>
        <taxon>Salmonidae</taxon>
        <taxon>Salmoninae</taxon>
        <taxon>Oncorhynchus</taxon>
    </lineage>
</organism>
<accession>A0A060XVM6</accession>
<reference evidence="1" key="2">
    <citation type="submission" date="2014-03" db="EMBL/GenBank/DDBJ databases">
        <authorList>
            <person name="Genoscope - CEA"/>
        </authorList>
    </citation>
    <scope>NUCLEOTIDE SEQUENCE</scope>
</reference>